<evidence type="ECO:0008006" key="3">
    <source>
        <dbReference type="Google" id="ProtNLM"/>
    </source>
</evidence>
<evidence type="ECO:0000313" key="2">
    <source>
        <dbReference type="EMBL" id="CAB5194483.1"/>
    </source>
</evidence>
<proteinExistence type="predicted"/>
<name>A0A6J5KYN7_9CAUD</name>
<dbReference type="InterPro" id="IPR056909">
    <property type="entry name" value="SU10_portal"/>
</dbReference>
<protein>
    <recommendedName>
        <fullName evidence="3">Portal protein</fullName>
    </recommendedName>
</protein>
<dbReference type="Pfam" id="PF23899">
    <property type="entry name" value="SU10_portal"/>
    <property type="match status" value="1"/>
</dbReference>
<dbReference type="EMBL" id="LR798218">
    <property type="protein sequence ID" value="CAB5194483.1"/>
    <property type="molecule type" value="Genomic_DNA"/>
</dbReference>
<reference evidence="1" key="1">
    <citation type="submission" date="2020-04" db="EMBL/GenBank/DDBJ databases">
        <authorList>
            <person name="Chiriac C."/>
            <person name="Salcher M."/>
            <person name="Ghai R."/>
            <person name="Kavagutti S V."/>
        </authorList>
    </citation>
    <scope>NUCLEOTIDE SEQUENCE</scope>
</reference>
<evidence type="ECO:0000313" key="1">
    <source>
        <dbReference type="EMBL" id="CAB4126117.1"/>
    </source>
</evidence>
<organism evidence="1">
    <name type="scientific">uncultured Caudovirales phage</name>
    <dbReference type="NCBI Taxonomy" id="2100421"/>
    <lineage>
        <taxon>Viruses</taxon>
        <taxon>Duplodnaviria</taxon>
        <taxon>Heunggongvirae</taxon>
        <taxon>Uroviricota</taxon>
        <taxon>Caudoviricetes</taxon>
        <taxon>Peduoviridae</taxon>
        <taxon>Maltschvirus</taxon>
        <taxon>Maltschvirus maltsch</taxon>
    </lineage>
</organism>
<dbReference type="EMBL" id="LR796192">
    <property type="protein sequence ID" value="CAB4126117.1"/>
    <property type="molecule type" value="Genomic_DNA"/>
</dbReference>
<sequence length="795" mass="88320">MGQMTDEQLKSITDSEMRNAVGWYSGKLSAQRQKAMQYYLGRATGDLSPPEIEGRSSVVSPDVRNTVESMLPQLMTKFAGSERAVEFEATKPGDEQKAEQATDYINHLLHVKNAGERVIYGWLKDSLLSKVGVLKVWWDTRSEDKREEYRNLDQVELAQLMDDDEVEIIDQRSYPDEEDQEQRADALKQLAEQLAQAQQDPQAAQQIQAQMAQVQAQPPAMAYDVTCKRTSKGGRVCVENVPPEEFLISRKAKTIADASFVAHRVARTVSELKSMGYKNVDQIGGDDQATSLNAERIERLSFDDEMAAYADTQTSPDDSQRVIWVTECYIRVDYDGTGISSLRKVTRAGDQILDNEVVDGAPFVSICPIPMPHKFFGLSIADLAMDSQRIKTNILRGMLDNMYLSINGRSFAVDGQVNLDDLLASRPGGVVRVKQPGAVGMLDQGRGDSQLGMAMMEQMKGFLEDSTGWTRYNSGSDGDSLNQTATGVTQITNRADMRLDLIARNFAEGFRDLFRLMLKLVSQYQDKEDVIRLRGQWVAVDPREWRNGFDCTINVGLGTGNKDQLVGHLSMLAQHQQAGMAIGIATPENLYQTAAELTKAMGFKSVDKFFTDPAKAAPQPPKPGPDEIKAQAAMQLKQMDLQADSQKFQAQTQLEMQRIQMESEAKQREQQAAMQVQASNDERDAQREQLRAQMDAELKQQEAQIKAAQAAQQLEFDRWKAQLEAETKVLVAQIGAQSKEVETPAEQIAEGGVEEPDPMHSALVTALEGFTAAVSEMRRPKVIVRGADGRAVGIQ</sequence>
<accession>A0A6J5KYN7</accession>
<gene>
    <name evidence="2" type="ORF">UFOVP170_2</name>
    <name evidence="1" type="ORF">UFOVP73_42</name>
</gene>